<dbReference type="InterPro" id="IPR001394">
    <property type="entry name" value="Peptidase_C19_UCH"/>
</dbReference>
<dbReference type="PROSITE" id="PS00972">
    <property type="entry name" value="USP_1"/>
    <property type="match status" value="1"/>
</dbReference>
<dbReference type="InterPro" id="IPR018200">
    <property type="entry name" value="USP_CS"/>
</dbReference>
<dbReference type="PROSITE" id="PS00973">
    <property type="entry name" value="USP_2"/>
    <property type="match status" value="1"/>
</dbReference>
<gene>
    <name evidence="5" type="ORF">g.21843</name>
</gene>
<accession>A0A1D1ZYV0</accession>
<feature type="compositionally biased region" description="Pro residues" evidence="3">
    <location>
        <begin position="225"/>
        <end position="247"/>
    </location>
</feature>
<dbReference type="GO" id="GO:0016579">
    <property type="term" value="P:protein deubiquitination"/>
    <property type="evidence" value="ECO:0007669"/>
    <property type="project" value="InterPro"/>
</dbReference>
<reference evidence="5" key="1">
    <citation type="submission" date="2015-08" db="EMBL/GenBank/DDBJ databases">
        <authorList>
            <person name="Babu N.S."/>
            <person name="Beckwith C.J."/>
            <person name="Beseler K.G."/>
            <person name="Brison A."/>
            <person name="Carone J.V."/>
            <person name="Caskin T.P."/>
            <person name="Diamond M."/>
            <person name="Durham M.E."/>
            <person name="Foxe J.M."/>
            <person name="Go M."/>
            <person name="Henderson B.A."/>
            <person name="Jones I.B."/>
            <person name="McGettigan J.A."/>
            <person name="Micheletti S.J."/>
            <person name="Nasrallah M.E."/>
            <person name="Ortiz D."/>
            <person name="Piller C.R."/>
            <person name="Privatt S.R."/>
            <person name="Schneider S.L."/>
            <person name="Sharp S."/>
            <person name="Smith T.C."/>
            <person name="Stanton J.D."/>
            <person name="Ullery H.E."/>
            <person name="Wilson R.J."/>
            <person name="Serrano M.G."/>
            <person name="Buck G."/>
            <person name="Lee V."/>
            <person name="Wang Y."/>
            <person name="Carvalho R."/>
            <person name="Voegtly L."/>
            <person name="Shi R."/>
            <person name="Duckworth R."/>
            <person name="Johnson A."/>
            <person name="Loviza R."/>
            <person name="Walstead R."/>
            <person name="Shah Z."/>
            <person name="Kiflezghi M."/>
            <person name="Wade K."/>
            <person name="Ball S.L."/>
            <person name="Bradley K.W."/>
            <person name="Asai D.J."/>
            <person name="Bowman C.A."/>
            <person name="Russell D.A."/>
            <person name="Pope W.H."/>
            <person name="Jacobs-Sera D."/>
            <person name="Hendrix R.W."/>
            <person name="Hatfull G.F."/>
        </authorList>
    </citation>
    <scope>NUCLEOTIDE SEQUENCE</scope>
</reference>
<evidence type="ECO:0000256" key="2">
    <source>
        <dbReference type="RuleBase" id="RU366025"/>
    </source>
</evidence>
<dbReference type="Gene3D" id="3.90.70.10">
    <property type="entry name" value="Cysteine proteinases"/>
    <property type="match status" value="2"/>
</dbReference>
<dbReference type="GO" id="GO:0006508">
    <property type="term" value="P:proteolysis"/>
    <property type="evidence" value="ECO:0007669"/>
    <property type="project" value="UniProtKB-KW"/>
</dbReference>
<dbReference type="SUPFAM" id="SSF54001">
    <property type="entry name" value="Cysteine proteinases"/>
    <property type="match status" value="1"/>
</dbReference>
<dbReference type="PANTHER" id="PTHR21646">
    <property type="entry name" value="UBIQUITIN CARBOXYL-TERMINAL HYDROLASE"/>
    <property type="match status" value="1"/>
</dbReference>
<feature type="compositionally biased region" description="Low complexity" evidence="3">
    <location>
        <begin position="196"/>
        <end position="207"/>
    </location>
</feature>
<keyword evidence="2" id="KW-0645">Protease</keyword>
<feature type="compositionally biased region" description="Low complexity" evidence="3">
    <location>
        <begin position="494"/>
        <end position="523"/>
    </location>
</feature>
<evidence type="ECO:0000313" key="5">
    <source>
        <dbReference type="EMBL" id="JAT72114.1"/>
    </source>
</evidence>
<feature type="region of interest" description="Disordered" evidence="3">
    <location>
        <begin position="363"/>
        <end position="399"/>
    </location>
</feature>
<keyword evidence="2" id="KW-0833">Ubl conjugation pathway</keyword>
<feature type="compositionally biased region" description="Low complexity" evidence="3">
    <location>
        <begin position="608"/>
        <end position="619"/>
    </location>
</feature>
<dbReference type="Pfam" id="PF00443">
    <property type="entry name" value="UCH"/>
    <property type="match status" value="1"/>
</dbReference>
<keyword evidence="2" id="KW-0788">Thiol protease</keyword>
<feature type="region of interest" description="Disordered" evidence="3">
    <location>
        <begin position="595"/>
        <end position="637"/>
    </location>
</feature>
<dbReference type="EMBL" id="GDKF01006508">
    <property type="protein sequence ID" value="JAT72114.1"/>
    <property type="molecule type" value="Transcribed_RNA"/>
</dbReference>
<feature type="compositionally biased region" description="Pro residues" evidence="3">
    <location>
        <begin position="620"/>
        <end position="629"/>
    </location>
</feature>
<feature type="domain" description="USP" evidence="4">
    <location>
        <begin position="259"/>
        <end position="861"/>
    </location>
</feature>
<comment type="function">
    <text evidence="2">Recognizes and hydrolyzes the peptide bond at the C-terminal Gly of ubiquitin. Involved in the processing of poly-ubiquitin precursors as well as that of ubiquitinated proteins.</text>
</comment>
<feature type="region of interest" description="Disordered" evidence="3">
    <location>
        <begin position="1"/>
        <end position="247"/>
    </location>
</feature>
<protein>
    <recommendedName>
        <fullName evidence="2">Ubiquitin carboxyl-terminal hydrolase</fullName>
        <ecNumber evidence="2">3.4.19.12</ecNumber>
    </recommendedName>
</protein>
<evidence type="ECO:0000256" key="3">
    <source>
        <dbReference type="SAM" id="MobiDB-lite"/>
    </source>
</evidence>
<dbReference type="InterPro" id="IPR038765">
    <property type="entry name" value="Papain-like_cys_pep_sf"/>
</dbReference>
<dbReference type="AlphaFoldDB" id="A0A1D1ZYV0"/>
<dbReference type="GO" id="GO:0004843">
    <property type="term" value="F:cysteine-type deubiquitinase activity"/>
    <property type="evidence" value="ECO:0007669"/>
    <property type="project" value="UniProtKB-UniRule"/>
</dbReference>
<dbReference type="InterPro" id="IPR028889">
    <property type="entry name" value="USP"/>
</dbReference>
<dbReference type="EC" id="3.4.19.12" evidence="2"/>
<feature type="compositionally biased region" description="Low complexity" evidence="3">
    <location>
        <begin position="415"/>
        <end position="428"/>
    </location>
</feature>
<dbReference type="InterPro" id="IPR050185">
    <property type="entry name" value="Ub_carboxyl-term_hydrolase"/>
</dbReference>
<proteinExistence type="inferred from homology"/>
<evidence type="ECO:0000256" key="1">
    <source>
        <dbReference type="ARBA" id="ARBA00009085"/>
    </source>
</evidence>
<sequence>MSHEGGLQRLPSLPEHSSRKGLFARLGRGTREESLRGGTQDPPPPKPRGWFGTGLSRAASLDPDTAASKAVVASHHSRTRSLEDAVAEPEPEITKKTHRRGRSFSTFLRKNLGLSRPSSSQSSVDEFEVDAASPPTDAHPPSQPSSRLGATSAPATPAPVALASSRALPPSSGASGLSCFGLGLRSSEDDAGAELVSSAPPSARSVPEQAPGRTGTPSVRGSPAVPTPATPAAPPPAPAGAPAPAPAPALAPAPRLPVAGIRNVGNTCFVNAALQCLSRTPGLATGLAPDLQARVQAAVAAEGAAAAAGAAGLGGGAAMVDPGEAPGSVDVHALARASTDRSGALESAASLAVAQAQLAREEGGAAAGSRATEPPADVGGDQADAGGGAGADASPGEQPSAVHAGLFRVAEEPAADATAADEPGAGPAVTDADATGRDEEGPGGGQDVDLAAARQTLAEDGGPGGEAARAPRRGEGDGALPPSSKPQVEEKEATPSAPAGAGEAAAGSGPLQASAAPSAPAPKATERPPRGELLASFLQLVLKLYLHSGAGGLDPMHFIRTLKSFPMAAEFLDGGQHDCQEVLRVLMDLLHDDLKPLPPPAPAEGEEAGPPASPSTVAPGFPPVPPSPLFPESEPEKADRHWKQYLERDSSTVTELFGGQLQSSITCHKCNGRFTMYEPFWDLSLPLAKEGKQSSLSWLGIKGSPASISDCLTVFAADEKLEGAEAFSCEVCKAKTPATKHLRLQRLPQILVLHIKRFKYRGFFTDKLTASVSYPLAGLSLDTYLSPEALVAGEGGALYDLYAVSNHYGNLSGGHYTAMCRVQSPQAPEGEWYCFNDDLVNRVSEDQVMSQYAYILFYARRPRAAAA</sequence>
<dbReference type="CDD" id="cd02674">
    <property type="entry name" value="Peptidase_C19R"/>
    <property type="match status" value="1"/>
</dbReference>
<keyword evidence="2" id="KW-0378">Hydrolase</keyword>
<evidence type="ECO:0000259" key="4">
    <source>
        <dbReference type="PROSITE" id="PS50235"/>
    </source>
</evidence>
<feature type="compositionally biased region" description="Low complexity" evidence="3">
    <location>
        <begin position="367"/>
        <end position="384"/>
    </location>
</feature>
<dbReference type="PROSITE" id="PS50235">
    <property type="entry name" value="USP_3"/>
    <property type="match status" value="1"/>
</dbReference>
<name>A0A1D1ZYV0_AUXPR</name>
<feature type="region of interest" description="Disordered" evidence="3">
    <location>
        <begin position="413"/>
        <end position="528"/>
    </location>
</feature>
<comment type="similarity">
    <text evidence="1 2">Belongs to the peptidase C19 family.</text>
</comment>
<organism evidence="5">
    <name type="scientific">Auxenochlorella protothecoides</name>
    <name type="common">Green microalga</name>
    <name type="synonym">Chlorella protothecoides</name>
    <dbReference type="NCBI Taxonomy" id="3075"/>
    <lineage>
        <taxon>Eukaryota</taxon>
        <taxon>Viridiplantae</taxon>
        <taxon>Chlorophyta</taxon>
        <taxon>core chlorophytes</taxon>
        <taxon>Trebouxiophyceae</taxon>
        <taxon>Chlorellales</taxon>
        <taxon>Chlorellaceae</taxon>
        <taxon>Auxenochlorella</taxon>
    </lineage>
</organism>
<feature type="compositionally biased region" description="Low complexity" evidence="3">
    <location>
        <begin position="150"/>
        <end position="176"/>
    </location>
</feature>
<dbReference type="PANTHER" id="PTHR21646:SF23">
    <property type="entry name" value="UBIQUITIN CARBOXYL-TERMINAL HYDROLASE USP2"/>
    <property type="match status" value="1"/>
</dbReference>
<comment type="catalytic activity">
    <reaction evidence="2">
        <text>Thiol-dependent hydrolysis of ester, thioester, amide, peptide and isopeptide bonds formed by the C-terminal Gly of ubiquitin (a 76-residue protein attached to proteins as an intracellular targeting signal).</text>
        <dbReference type="EC" id="3.4.19.12"/>
    </reaction>
</comment>